<evidence type="ECO:0000256" key="1">
    <source>
        <dbReference type="ARBA" id="ARBA00022679"/>
    </source>
</evidence>
<dbReference type="GO" id="GO:0009103">
    <property type="term" value="P:lipopolysaccharide biosynthetic process"/>
    <property type="evidence" value="ECO:0007669"/>
    <property type="project" value="TreeGrafter"/>
</dbReference>
<dbReference type="GO" id="GO:0016757">
    <property type="term" value="F:glycosyltransferase activity"/>
    <property type="evidence" value="ECO:0007669"/>
    <property type="project" value="InterPro"/>
</dbReference>
<accession>X0Z0Z8</accession>
<feature type="non-terminal residue" evidence="3">
    <location>
        <position position="1"/>
    </location>
</feature>
<keyword evidence="1" id="KW-0808">Transferase</keyword>
<dbReference type="InterPro" id="IPR001296">
    <property type="entry name" value="Glyco_trans_1"/>
</dbReference>
<dbReference type="AlphaFoldDB" id="X0Z0Z8"/>
<dbReference type="Gene3D" id="3.40.50.2000">
    <property type="entry name" value="Glycogen Phosphorylase B"/>
    <property type="match status" value="2"/>
</dbReference>
<dbReference type="Pfam" id="PF00534">
    <property type="entry name" value="Glycos_transf_1"/>
    <property type="match status" value="1"/>
</dbReference>
<dbReference type="PANTHER" id="PTHR46401">
    <property type="entry name" value="GLYCOSYLTRANSFERASE WBBK-RELATED"/>
    <property type="match status" value="1"/>
</dbReference>
<evidence type="ECO:0000313" key="3">
    <source>
        <dbReference type="EMBL" id="GAG52307.1"/>
    </source>
</evidence>
<dbReference type="SUPFAM" id="SSF53756">
    <property type="entry name" value="UDP-Glycosyltransferase/glycogen phosphorylase"/>
    <property type="match status" value="1"/>
</dbReference>
<sequence>LFKSDDSVPKEPNSLILINSGEKPIKGVRHLLKALQLLQGEAEAKLTVVGNTSADGQHLKLVREYGLEDTVTFTGRISTEELVKRYSMAEISVVPSLYEGFGLPAAEAMACSLPVIATTAGALPEVVGQDGDAGILVPPADPDALAAAIKHLLRDKHLRRKLGEAGRKRVETHLTWEQAAKKTLEVYQECCECSPSTMSS</sequence>
<dbReference type="PANTHER" id="PTHR46401:SF2">
    <property type="entry name" value="GLYCOSYLTRANSFERASE WBBK-RELATED"/>
    <property type="match status" value="1"/>
</dbReference>
<feature type="domain" description="Glycosyl transferase family 1" evidence="2">
    <location>
        <begin position="11"/>
        <end position="169"/>
    </location>
</feature>
<evidence type="ECO:0000259" key="2">
    <source>
        <dbReference type="Pfam" id="PF00534"/>
    </source>
</evidence>
<organism evidence="3">
    <name type="scientific">marine sediment metagenome</name>
    <dbReference type="NCBI Taxonomy" id="412755"/>
    <lineage>
        <taxon>unclassified sequences</taxon>
        <taxon>metagenomes</taxon>
        <taxon>ecological metagenomes</taxon>
    </lineage>
</organism>
<dbReference type="CDD" id="cd03801">
    <property type="entry name" value="GT4_PimA-like"/>
    <property type="match status" value="1"/>
</dbReference>
<gene>
    <name evidence="3" type="ORF">S01H1_77682</name>
</gene>
<dbReference type="EMBL" id="BARS01052230">
    <property type="protein sequence ID" value="GAG52307.1"/>
    <property type="molecule type" value="Genomic_DNA"/>
</dbReference>
<name>X0Z0Z8_9ZZZZ</name>
<comment type="caution">
    <text evidence="3">The sequence shown here is derived from an EMBL/GenBank/DDBJ whole genome shotgun (WGS) entry which is preliminary data.</text>
</comment>
<reference evidence="3" key="1">
    <citation type="journal article" date="2014" name="Front. Microbiol.">
        <title>High frequency of phylogenetically diverse reductive dehalogenase-homologous genes in deep subseafloor sedimentary metagenomes.</title>
        <authorList>
            <person name="Kawai M."/>
            <person name="Futagami T."/>
            <person name="Toyoda A."/>
            <person name="Takaki Y."/>
            <person name="Nishi S."/>
            <person name="Hori S."/>
            <person name="Arai W."/>
            <person name="Tsubouchi T."/>
            <person name="Morono Y."/>
            <person name="Uchiyama I."/>
            <person name="Ito T."/>
            <person name="Fujiyama A."/>
            <person name="Inagaki F."/>
            <person name="Takami H."/>
        </authorList>
    </citation>
    <scope>NUCLEOTIDE SEQUENCE</scope>
    <source>
        <strain evidence="3">Expedition CK06-06</strain>
    </source>
</reference>
<proteinExistence type="predicted"/>
<protein>
    <recommendedName>
        <fullName evidence="2">Glycosyl transferase family 1 domain-containing protein</fullName>
    </recommendedName>
</protein>